<comment type="subcellular location">
    <subcellularLocation>
        <location evidence="1">Membrane</location>
        <topology evidence="1">Multi-pass membrane protein</topology>
    </subcellularLocation>
</comment>
<feature type="transmembrane region" description="Helical" evidence="2">
    <location>
        <begin position="7"/>
        <end position="30"/>
    </location>
</feature>
<feature type="transmembrane region" description="Helical" evidence="2">
    <location>
        <begin position="36"/>
        <end position="58"/>
    </location>
</feature>
<feature type="transmembrane region" description="Helical" evidence="2">
    <location>
        <begin position="158"/>
        <end position="178"/>
    </location>
</feature>
<dbReference type="Pfam" id="PF07690">
    <property type="entry name" value="MFS_1"/>
    <property type="match status" value="1"/>
</dbReference>
<keyword evidence="2" id="KW-1133">Transmembrane helix</keyword>
<dbReference type="Proteomes" id="UP000729913">
    <property type="component" value="Unassembled WGS sequence"/>
</dbReference>
<evidence type="ECO:0000256" key="2">
    <source>
        <dbReference type="SAM" id="Phobius"/>
    </source>
</evidence>
<dbReference type="PANTHER" id="PTHR24002:SF3">
    <property type="entry name" value="SOLUTE CARRIER FAMILY 22 MEMBER 18"/>
    <property type="match status" value="1"/>
</dbReference>
<dbReference type="InterPro" id="IPR011701">
    <property type="entry name" value="MFS"/>
</dbReference>
<sequence length="405" mass="44769">MSAKVKWIYLAAFLDLFAVSLIVPSMGAHLKGLGASYFMIGMMTSIYALTQLLSGPVIGSWSDKIGRQKLFVTIYLIVGCCYLLIGLVNSYYIILLLRAAIGVFKHGQVLIRTIVTDQIPIENQSSLFGHLKSIAGISFTIGPAIGGHLSELDGGFRYVACCTGFLLFLNSVIGYLYLDDVTKNDASEQQKKNEHRSKSLRQEITEAVHSLADVNWRLFGQVFALKFVLDMSAGLYHSNYNLKIQERFNITPKISGYTIAFQSFVGVITGLFVTKINDKLYNSDADYKKRNMHGYILMVVGYLGIYFASSLRVFLLWTVVLKTSHMFLRIILTDMLMRKCPPSQTGSVVGTSNSVSNLARLVTPVVAGVFEDTWETNSANFLAALVASIGIFIALGISRSHPKSQ</sequence>
<feature type="transmembrane region" description="Helical" evidence="2">
    <location>
        <begin position="254"/>
        <end position="274"/>
    </location>
</feature>
<reference evidence="4" key="1">
    <citation type="submission" date="2020-03" db="EMBL/GenBank/DDBJ databases">
        <authorList>
            <person name="Chebbi M.A."/>
            <person name="Drezen J.M."/>
        </authorList>
    </citation>
    <scope>NUCLEOTIDE SEQUENCE</scope>
    <source>
        <tissue evidence="4">Whole body</tissue>
    </source>
</reference>
<comment type="caution">
    <text evidence="4">The sequence shown here is derived from an EMBL/GenBank/DDBJ whole genome shotgun (WGS) entry which is preliminary data.</text>
</comment>
<keyword evidence="2" id="KW-0472">Membrane</keyword>
<proteinExistence type="predicted"/>
<dbReference type="GO" id="GO:0022857">
    <property type="term" value="F:transmembrane transporter activity"/>
    <property type="evidence" value="ECO:0007669"/>
    <property type="project" value="InterPro"/>
</dbReference>
<keyword evidence="5" id="KW-1185">Reference proteome</keyword>
<evidence type="ECO:0000256" key="1">
    <source>
        <dbReference type="ARBA" id="ARBA00004141"/>
    </source>
</evidence>
<keyword evidence="2" id="KW-0812">Transmembrane</keyword>
<dbReference type="GO" id="GO:0016020">
    <property type="term" value="C:membrane"/>
    <property type="evidence" value="ECO:0007669"/>
    <property type="project" value="UniProtKB-SubCell"/>
</dbReference>
<feature type="transmembrane region" description="Helical" evidence="2">
    <location>
        <begin position="70"/>
        <end position="94"/>
    </location>
</feature>
<protein>
    <recommendedName>
        <fullName evidence="3">Major facilitator superfamily (MFS) profile domain-containing protein</fullName>
    </recommendedName>
</protein>
<name>A0A8J5UYH7_9HYME</name>
<dbReference type="PROSITE" id="PS50850">
    <property type="entry name" value="MFS"/>
    <property type="match status" value="1"/>
</dbReference>
<feature type="domain" description="Major facilitator superfamily (MFS) profile" evidence="3">
    <location>
        <begin position="4"/>
        <end position="402"/>
    </location>
</feature>
<feature type="transmembrane region" description="Helical" evidence="2">
    <location>
        <begin position="379"/>
        <end position="397"/>
    </location>
</feature>
<accession>A0A8J5UYH7</accession>
<feature type="transmembrane region" description="Helical" evidence="2">
    <location>
        <begin position="295"/>
        <end position="320"/>
    </location>
</feature>
<reference evidence="4" key="2">
    <citation type="submission" date="2021-04" db="EMBL/GenBank/DDBJ databases">
        <title>Genome-wide patterns of bracovirus chromosomal integration into multiple host tissues during parasitism.</title>
        <authorList>
            <person name="Chebbi M.A.C."/>
        </authorList>
    </citation>
    <scope>NUCLEOTIDE SEQUENCE</scope>
    <source>
        <tissue evidence="4">Whole body</tissue>
    </source>
</reference>
<evidence type="ECO:0000259" key="3">
    <source>
        <dbReference type="PROSITE" id="PS50850"/>
    </source>
</evidence>
<evidence type="ECO:0000313" key="5">
    <source>
        <dbReference type="Proteomes" id="UP000729913"/>
    </source>
</evidence>
<dbReference type="PANTHER" id="PTHR24002">
    <property type="entry name" value="SOLUTE CARRIER FAMILY 22 MEMBER 18"/>
    <property type="match status" value="1"/>
</dbReference>
<gene>
    <name evidence="4" type="ORF">G9C98_005726</name>
</gene>
<evidence type="ECO:0000313" key="4">
    <source>
        <dbReference type="EMBL" id="KAG8037516.1"/>
    </source>
</evidence>
<organism evidence="4 5">
    <name type="scientific">Cotesia typhae</name>
    <dbReference type="NCBI Taxonomy" id="2053667"/>
    <lineage>
        <taxon>Eukaryota</taxon>
        <taxon>Metazoa</taxon>
        <taxon>Ecdysozoa</taxon>
        <taxon>Arthropoda</taxon>
        <taxon>Hexapoda</taxon>
        <taxon>Insecta</taxon>
        <taxon>Pterygota</taxon>
        <taxon>Neoptera</taxon>
        <taxon>Endopterygota</taxon>
        <taxon>Hymenoptera</taxon>
        <taxon>Apocrita</taxon>
        <taxon>Ichneumonoidea</taxon>
        <taxon>Braconidae</taxon>
        <taxon>Microgastrinae</taxon>
        <taxon>Cotesia</taxon>
    </lineage>
</organism>
<dbReference type="GO" id="GO:0005635">
    <property type="term" value="C:nuclear envelope"/>
    <property type="evidence" value="ECO:0007669"/>
    <property type="project" value="TreeGrafter"/>
</dbReference>
<dbReference type="InterPro" id="IPR020846">
    <property type="entry name" value="MFS_dom"/>
</dbReference>
<dbReference type="AlphaFoldDB" id="A0A8J5UYH7"/>
<dbReference type="EMBL" id="JAAOIC020000047">
    <property type="protein sequence ID" value="KAG8037516.1"/>
    <property type="molecule type" value="Genomic_DNA"/>
</dbReference>
<dbReference type="OrthoDB" id="440553at2759"/>